<dbReference type="NCBIfam" id="TIGR00756">
    <property type="entry name" value="PPR"/>
    <property type="match status" value="1"/>
</dbReference>
<name>A0A427AA44_ENSVE</name>
<evidence type="ECO:0000256" key="1">
    <source>
        <dbReference type="ARBA" id="ARBA00007626"/>
    </source>
</evidence>
<evidence type="ECO:0000313" key="4">
    <source>
        <dbReference type="EMBL" id="RRT73079.1"/>
    </source>
</evidence>
<reference evidence="4 5" key="1">
    <citation type="journal article" date="2014" name="Agronomy (Basel)">
        <title>A Draft Genome Sequence for Ensete ventricosum, the Drought-Tolerant Tree Against Hunger.</title>
        <authorList>
            <person name="Harrison J."/>
            <person name="Moore K.A."/>
            <person name="Paszkiewicz K."/>
            <person name="Jones T."/>
            <person name="Grant M."/>
            <person name="Ambacheew D."/>
            <person name="Muzemil S."/>
            <person name="Studholme D.J."/>
        </authorList>
    </citation>
    <scope>NUCLEOTIDE SEQUENCE [LARGE SCALE GENOMIC DNA]</scope>
</reference>
<dbReference type="Gene3D" id="1.25.40.10">
    <property type="entry name" value="Tetratricopeptide repeat domain"/>
    <property type="match status" value="1"/>
</dbReference>
<accession>A0A427AA44</accession>
<dbReference type="PROSITE" id="PS51375">
    <property type="entry name" value="PPR"/>
    <property type="match status" value="1"/>
</dbReference>
<evidence type="ECO:0008006" key="6">
    <source>
        <dbReference type="Google" id="ProtNLM"/>
    </source>
</evidence>
<evidence type="ECO:0000256" key="2">
    <source>
        <dbReference type="ARBA" id="ARBA00022737"/>
    </source>
</evidence>
<organism evidence="4 5">
    <name type="scientific">Ensete ventricosum</name>
    <name type="common">Abyssinian banana</name>
    <name type="synonym">Musa ensete</name>
    <dbReference type="NCBI Taxonomy" id="4639"/>
    <lineage>
        <taxon>Eukaryota</taxon>
        <taxon>Viridiplantae</taxon>
        <taxon>Streptophyta</taxon>
        <taxon>Embryophyta</taxon>
        <taxon>Tracheophyta</taxon>
        <taxon>Spermatophyta</taxon>
        <taxon>Magnoliopsida</taxon>
        <taxon>Liliopsida</taxon>
        <taxon>Zingiberales</taxon>
        <taxon>Musaceae</taxon>
        <taxon>Ensete</taxon>
    </lineage>
</organism>
<dbReference type="EMBL" id="AMZH03003200">
    <property type="protein sequence ID" value="RRT73079.1"/>
    <property type="molecule type" value="Genomic_DNA"/>
</dbReference>
<evidence type="ECO:0000256" key="3">
    <source>
        <dbReference type="PROSITE-ProRule" id="PRU00708"/>
    </source>
</evidence>
<proteinExistence type="inferred from homology"/>
<dbReference type="Pfam" id="PF13041">
    <property type="entry name" value="PPR_2"/>
    <property type="match status" value="1"/>
</dbReference>
<feature type="repeat" description="PPR" evidence="3">
    <location>
        <begin position="3"/>
        <end position="37"/>
    </location>
</feature>
<dbReference type="PANTHER" id="PTHR47939:SF1">
    <property type="entry name" value="OS04G0684500 PROTEIN"/>
    <property type="match status" value="1"/>
</dbReference>
<protein>
    <recommendedName>
        <fullName evidence="6">Pentacotripeptide-repeat region of PRORP domain-containing protein</fullName>
    </recommendedName>
</protein>
<dbReference type="InterPro" id="IPR011990">
    <property type="entry name" value="TPR-like_helical_dom_sf"/>
</dbReference>
<dbReference type="AlphaFoldDB" id="A0A427AA44"/>
<dbReference type="Proteomes" id="UP000287651">
    <property type="component" value="Unassembled WGS sequence"/>
</dbReference>
<dbReference type="InterPro" id="IPR002885">
    <property type="entry name" value="PPR_rpt"/>
</dbReference>
<dbReference type="InterPro" id="IPR050667">
    <property type="entry name" value="PPR-containing_protein"/>
</dbReference>
<evidence type="ECO:0000313" key="5">
    <source>
        <dbReference type="Proteomes" id="UP000287651"/>
    </source>
</evidence>
<dbReference type="PANTHER" id="PTHR47939">
    <property type="entry name" value="MEMBRANE-ASSOCIATED SALT-INDUCIBLE PROTEIN-LIKE"/>
    <property type="match status" value="1"/>
</dbReference>
<sequence length="122" mass="13703">MPNIKTYTTLIRGWARASLPEKAMECFGEMKLAGLKPDKAAYHCLVTSLLSRATVAEDYICSGILRVCKEMVENDLTVDLDTAIHWSKSLRKIERTGGELTEALQRTFPPSWTSHEIPETCD</sequence>
<gene>
    <name evidence="4" type="ORF">B296_00028041</name>
</gene>
<comment type="caution">
    <text evidence="4">The sequence shown here is derived from an EMBL/GenBank/DDBJ whole genome shotgun (WGS) entry which is preliminary data.</text>
</comment>
<keyword evidence="2" id="KW-0677">Repeat</keyword>
<comment type="similarity">
    <text evidence="1">Belongs to the PPR family. P subfamily.</text>
</comment>